<evidence type="ECO:0000313" key="3">
    <source>
        <dbReference type="Proteomes" id="UP000004705"/>
    </source>
</evidence>
<evidence type="ECO:0000313" key="2">
    <source>
        <dbReference type="EMBL" id="EHY90816.1"/>
    </source>
</evidence>
<name>H8GCP3_9PSEU</name>
<gene>
    <name evidence="2" type="ORF">SacazDRAFT_03960</name>
</gene>
<dbReference type="SUPFAM" id="SSF82607">
    <property type="entry name" value="YbaB-like"/>
    <property type="match status" value="1"/>
</dbReference>
<dbReference type="InterPro" id="IPR004401">
    <property type="entry name" value="YbaB/EbfC"/>
</dbReference>
<evidence type="ECO:0008006" key="4">
    <source>
        <dbReference type="Google" id="ProtNLM"/>
    </source>
</evidence>
<feature type="region of interest" description="Disordered" evidence="1">
    <location>
        <begin position="20"/>
        <end position="51"/>
    </location>
</feature>
<organism evidence="2 3">
    <name type="scientific">Saccharomonospora azurea NA-128</name>
    <dbReference type="NCBI Taxonomy" id="882081"/>
    <lineage>
        <taxon>Bacteria</taxon>
        <taxon>Bacillati</taxon>
        <taxon>Actinomycetota</taxon>
        <taxon>Actinomycetes</taxon>
        <taxon>Pseudonocardiales</taxon>
        <taxon>Pseudonocardiaceae</taxon>
        <taxon>Saccharomonospora</taxon>
    </lineage>
</organism>
<dbReference type="EMBL" id="CM001466">
    <property type="protein sequence ID" value="EHY90816.1"/>
    <property type="molecule type" value="Genomic_DNA"/>
</dbReference>
<dbReference type="HOGENOM" id="CLU_2425141_0_0_11"/>
<dbReference type="RefSeq" id="WP_005444354.1">
    <property type="nucleotide sequence ID" value="NZ_CM001466.1"/>
</dbReference>
<dbReference type="GO" id="GO:0003677">
    <property type="term" value="F:DNA binding"/>
    <property type="evidence" value="ECO:0007669"/>
    <property type="project" value="InterPro"/>
</dbReference>
<protein>
    <recommendedName>
        <fullName evidence="4">YbaB/EbfC DNA-binding family protein</fullName>
    </recommendedName>
</protein>
<dbReference type="Gene3D" id="3.30.1310.10">
    <property type="entry name" value="Nucleoid-associated protein YbaB-like domain"/>
    <property type="match status" value="1"/>
</dbReference>
<dbReference type="Proteomes" id="UP000004705">
    <property type="component" value="Chromosome"/>
</dbReference>
<reference evidence="2 3" key="1">
    <citation type="journal article" date="2012" name="Stand. Genomic Sci.">
        <title>Genome sequence of the soil bacterium Saccharomonospora azurea type strain (NA-128(T)).</title>
        <authorList>
            <person name="Klenk H.P."/>
            <person name="Held B."/>
            <person name="Lucas S."/>
            <person name="Lapidus A."/>
            <person name="Copeland A."/>
            <person name="Hammon N."/>
            <person name="Pitluck S."/>
            <person name="Goodwin L.A."/>
            <person name="Han C."/>
            <person name="Tapia R."/>
            <person name="Brambilla E.M."/>
            <person name="Potter G."/>
            <person name="Land M."/>
            <person name="Ivanova N."/>
            <person name="Rohde M."/>
            <person name="Goker M."/>
            <person name="Detter J.C."/>
            <person name="Kyrpides N.C."/>
            <person name="Woyke T."/>
        </authorList>
    </citation>
    <scope>NUCLEOTIDE SEQUENCE [LARGE SCALE GENOMIC DNA]</scope>
    <source>
        <strain evidence="2 3">NA-128</strain>
    </source>
</reference>
<evidence type="ECO:0000256" key="1">
    <source>
        <dbReference type="SAM" id="MobiDB-lite"/>
    </source>
</evidence>
<dbReference type="Pfam" id="PF02575">
    <property type="entry name" value="YbaB_DNA_bd"/>
    <property type="match status" value="1"/>
</dbReference>
<accession>H8GCP3</accession>
<keyword evidence="3" id="KW-1185">Reference proteome</keyword>
<dbReference type="OrthoDB" id="3557186at2"/>
<dbReference type="InterPro" id="IPR036894">
    <property type="entry name" value="YbaB-like_sf"/>
</dbReference>
<feature type="compositionally biased region" description="Polar residues" evidence="1">
    <location>
        <begin position="35"/>
        <end position="45"/>
    </location>
</feature>
<dbReference type="AlphaFoldDB" id="H8GCP3"/>
<feature type="compositionally biased region" description="Basic and acidic residues" evidence="1">
    <location>
        <begin position="20"/>
        <end position="29"/>
    </location>
</feature>
<proteinExistence type="predicted"/>
<sequence length="108" mass="11558">MSEKKLPSIDELLAQSDRVDNRLLADRKQKGGASGTSPRKGTSGNAERRVKAQDDWGLVEVTVDARGRVQEVAINADLAARTNLADLAEAMLQAARAAQSRADALSRS</sequence>